<evidence type="ECO:0000256" key="7">
    <source>
        <dbReference type="ARBA" id="ARBA00022821"/>
    </source>
</evidence>
<protein>
    <recommendedName>
        <fullName evidence="12">Knottin scorpion toxin-like domain-containing protein</fullName>
    </recommendedName>
</protein>
<feature type="chain" id="PRO_5014010302" description="Knottin scorpion toxin-like domain-containing protein" evidence="8">
    <location>
        <begin position="20"/>
        <end position="82"/>
    </location>
</feature>
<dbReference type="PANTHER" id="PTHR34453:SF3">
    <property type="entry name" value="DEFENSIN-LIKE (DEFL) FAMILY PROTEIN-RELATED"/>
    <property type="match status" value="1"/>
</dbReference>
<dbReference type="GO" id="GO:0005576">
    <property type="term" value="C:extracellular region"/>
    <property type="evidence" value="ECO:0007669"/>
    <property type="project" value="UniProtKB-SubCell"/>
</dbReference>
<dbReference type="EMBL" id="KK915601">
    <property type="protein sequence ID" value="KDP21715.1"/>
    <property type="molecule type" value="Genomic_DNA"/>
</dbReference>
<evidence type="ECO:0008006" key="12">
    <source>
        <dbReference type="Google" id="ProtNLM"/>
    </source>
</evidence>
<evidence type="ECO:0000256" key="4">
    <source>
        <dbReference type="ARBA" id="ARBA00022529"/>
    </source>
</evidence>
<evidence type="ECO:0000313" key="9">
    <source>
        <dbReference type="EMBL" id="KDP21715.1"/>
    </source>
</evidence>
<comment type="similarity">
    <text evidence="2">Belongs to the DEFL family.</text>
</comment>
<evidence type="ECO:0000256" key="8">
    <source>
        <dbReference type="SAM" id="SignalP"/>
    </source>
</evidence>
<keyword evidence="4" id="KW-0929">Antimicrobial</keyword>
<evidence type="ECO:0000256" key="3">
    <source>
        <dbReference type="ARBA" id="ARBA00022525"/>
    </source>
</evidence>
<dbReference type="InterPro" id="IPR022618">
    <property type="entry name" value="Defensin-like_20-28"/>
</dbReference>
<keyword evidence="5" id="KW-0295">Fungicide</keyword>
<dbReference type="PANTHER" id="PTHR34453">
    <property type="entry name" value="DEFENSIN-LIKE (DEFL) FAMILY PROTEIN-RELATED"/>
    <property type="match status" value="1"/>
</dbReference>
<accession>A0A067JP11</accession>
<name>A0A067JP11_JATCU</name>
<evidence type="ECO:0000256" key="5">
    <source>
        <dbReference type="ARBA" id="ARBA00022577"/>
    </source>
</evidence>
<keyword evidence="7" id="KW-0611">Plant defense</keyword>
<dbReference type="Proteomes" id="UP000027138">
    <property type="component" value="Unassembled WGS sequence"/>
</dbReference>
<comment type="subcellular location">
    <subcellularLocation>
        <location evidence="1">Secreted</location>
    </subcellularLocation>
</comment>
<dbReference type="GO" id="GO:0050832">
    <property type="term" value="P:defense response to fungus"/>
    <property type="evidence" value="ECO:0007669"/>
    <property type="project" value="UniProtKB-KW"/>
</dbReference>
<evidence type="ECO:0000256" key="6">
    <source>
        <dbReference type="ARBA" id="ARBA00022729"/>
    </source>
</evidence>
<gene>
    <name evidence="9" type="ORF">JCGZ_03734</name>
    <name evidence="10" type="ORF">JCGZ_14844</name>
</gene>
<evidence type="ECO:0000256" key="1">
    <source>
        <dbReference type="ARBA" id="ARBA00004613"/>
    </source>
</evidence>
<dbReference type="GO" id="GO:0031640">
    <property type="term" value="P:killing of cells of another organism"/>
    <property type="evidence" value="ECO:0007669"/>
    <property type="project" value="UniProtKB-KW"/>
</dbReference>
<dbReference type="AlphaFoldDB" id="A0A067JP11"/>
<evidence type="ECO:0000256" key="2">
    <source>
        <dbReference type="ARBA" id="ARBA00006722"/>
    </source>
</evidence>
<reference evidence="9 11" key="1">
    <citation type="journal article" date="2014" name="PLoS ONE">
        <title>Global Analysis of Gene Expression Profiles in Physic Nut (Jatropha curcas L.) Seedlings Exposed to Salt Stress.</title>
        <authorList>
            <person name="Zhang L."/>
            <person name="Zhang C."/>
            <person name="Wu P."/>
            <person name="Chen Y."/>
            <person name="Li M."/>
            <person name="Jiang H."/>
            <person name="Wu G."/>
        </authorList>
    </citation>
    <scope>NUCLEOTIDE SEQUENCE [LARGE SCALE GENOMIC DNA]</scope>
    <source>
        <strain evidence="11">cv. GZQX0401</strain>
        <tissue evidence="9">Young leaves</tissue>
    </source>
</reference>
<keyword evidence="11" id="KW-1185">Reference proteome</keyword>
<dbReference type="EMBL" id="KK914612">
    <property type="protein sequence ID" value="KDP31619.1"/>
    <property type="molecule type" value="Genomic_DNA"/>
</dbReference>
<evidence type="ECO:0000313" key="10">
    <source>
        <dbReference type="EMBL" id="KDP31619.1"/>
    </source>
</evidence>
<evidence type="ECO:0000313" key="11">
    <source>
        <dbReference type="Proteomes" id="UP000027138"/>
    </source>
</evidence>
<organism evidence="9 11">
    <name type="scientific">Jatropha curcas</name>
    <name type="common">Barbados nut</name>
    <dbReference type="NCBI Taxonomy" id="180498"/>
    <lineage>
        <taxon>Eukaryota</taxon>
        <taxon>Viridiplantae</taxon>
        <taxon>Streptophyta</taxon>
        <taxon>Embryophyta</taxon>
        <taxon>Tracheophyta</taxon>
        <taxon>Spermatophyta</taxon>
        <taxon>Magnoliopsida</taxon>
        <taxon>eudicotyledons</taxon>
        <taxon>Gunneridae</taxon>
        <taxon>Pentapetalae</taxon>
        <taxon>rosids</taxon>
        <taxon>fabids</taxon>
        <taxon>Malpighiales</taxon>
        <taxon>Euphorbiaceae</taxon>
        <taxon>Crotonoideae</taxon>
        <taxon>Jatropheae</taxon>
        <taxon>Jatropha</taxon>
    </lineage>
</organism>
<dbReference type="Pfam" id="PF10868">
    <property type="entry name" value="Defensin_like"/>
    <property type="match status" value="1"/>
</dbReference>
<keyword evidence="6 8" id="KW-0732">Signal</keyword>
<sequence>MAQVKVLCCVLIVALTVCGDLNEVADAGICCAEHYELGSCIPGIDDNPEKNGKCWVFCVADCTRGGVCKQTSGNNHHCHCYC</sequence>
<dbReference type="OrthoDB" id="813477at2759"/>
<keyword evidence="3" id="KW-0964">Secreted</keyword>
<feature type="signal peptide" evidence="8">
    <location>
        <begin position="1"/>
        <end position="19"/>
    </location>
</feature>
<proteinExistence type="inferred from homology"/>